<dbReference type="InterPro" id="IPR047347">
    <property type="entry name" value="YvaQ-like_sensor"/>
</dbReference>
<dbReference type="EMBL" id="JADDOJ010000054">
    <property type="protein sequence ID" value="MBE7941560.1"/>
    <property type="molecule type" value="Genomic_DNA"/>
</dbReference>
<evidence type="ECO:0000256" key="4">
    <source>
        <dbReference type="SAM" id="Phobius"/>
    </source>
</evidence>
<evidence type="ECO:0000313" key="7">
    <source>
        <dbReference type="EMBL" id="MBE7941560.1"/>
    </source>
</evidence>
<dbReference type="PROSITE" id="PS50111">
    <property type="entry name" value="CHEMOTAXIS_TRANSDUC_2"/>
    <property type="match status" value="1"/>
</dbReference>
<dbReference type="InterPro" id="IPR003660">
    <property type="entry name" value="HAMP_dom"/>
</dbReference>
<dbReference type="Pfam" id="PF12729">
    <property type="entry name" value="4HB_MCP_1"/>
    <property type="match status" value="1"/>
</dbReference>
<comment type="similarity">
    <text evidence="2">Belongs to the methyl-accepting chemotaxis (MCP) protein family.</text>
</comment>
<dbReference type="InterPro" id="IPR004089">
    <property type="entry name" value="MCPsignal_dom"/>
</dbReference>
<dbReference type="InterPro" id="IPR051310">
    <property type="entry name" value="MCP_chemotaxis"/>
</dbReference>
<feature type="transmembrane region" description="Helical" evidence="4">
    <location>
        <begin position="195"/>
        <end position="214"/>
    </location>
</feature>
<protein>
    <submittedName>
        <fullName evidence="7">MCP four helix bundle domain-containing protein</fullName>
    </submittedName>
</protein>
<dbReference type="Proteomes" id="UP000715965">
    <property type="component" value="Unassembled WGS sequence"/>
</dbReference>
<keyword evidence="3" id="KW-0807">Transducer</keyword>
<dbReference type="CDD" id="cd19411">
    <property type="entry name" value="MCP2201-like_sensor"/>
    <property type="match status" value="1"/>
</dbReference>
<keyword evidence="4" id="KW-1133">Transmembrane helix</keyword>
<dbReference type="CDD" id="cd11386">
    <property type="entry name" value="MCP_signal"/>
    <property type="match status" value="1"/>
</dbReference>
<sequence length="529" mass="54831">MKLSNFSIGARLGAAFTLLALAVVLVAIVAVKSLGASDARFENFANGVNARAAVAAQLRTSVDIRAISARNLVLVTKESDIASEKTIVTAAHERVQERLRKLKEMGAAPGVSDKARELIARIDRVEQSYGPVAQHIVDLALAGKKADAILEINEKCRPLLAELTNATEAYAEFTAESIARAVQESNGDYVTDRNLLVGVAIGAVLLAVLAGVFVTGSIVKPIARAVHVAETVAGGDLSSEIRPEGRDETARLLQALANMNGNLVRLVGEVRSSSESIATGSGQIATGNSDLSARTEQQASSLQETAASMGQLTSTVRSNAETAQQATQLASTASQVATAGGHAVQEVVSTMNDISAASHKIADIIGVIDGIAFQTNILALNAAVEAARAGEQGRGFAVVASEVRSLAQRSADAAREIKALIGDSVDKVQAGSQQVDRAGRTMGEIVEQVKRVSELIAQIGHATGEQAVGIDQVGEAVTRLDQVTQQNAALVEESAAAAASLNQQASRLVSAVGVFKLRQDGGGFGLQPA</sequence>
<evidence type="ECO:0000259" key="6">
    <source>
        <dbReference type="PROSITE" id="PS50885"/>
    </source>
</evidence>
<evidence type="ECO:0000256" key="1">
    <source>
        <dbReference type="ARBA" id="ARBA00022481"/>
    </source>
</evidence>
<dbReference type="SMART" id="SM00283">
    <property type="entry name" value="MA"/>
    <property type="match status" value="1"/>
</dbReference>
<dbReference type="Pfam" id="PF00015">
    <property type="entry name" value="MCPsignal"/>
    <property type="match status" value="1"/>
</dbReference>
<evidence type="ECO:0000313" key="8">
    <source>
        <dbReference type="Proteomes" id="UP000715965"/>
    </source>
</evidence>
<dbReference type="PANTHER" id="PTHR43531:SF14">
    <property type="entry name" value="METHYL-ACCEPTING CHEMOTAXIS PROTEIN I-RELATED"/>
    <property type="match status" value="1"/>
</dbReference>
<keyword evidence="4" id="KW-0472">Membrane</keyword>
<evidence type="ECO:0000259" key="5">
    <source>
        <dbReference type="PROSITE" id="PS50111"/>
    </source>
</evidence>
<dbReference type="CDD" id="cd06225">
    <property type="entry name" value="HAMP"/>
    <property type="match status" value="1"/>
</dbReference>
<feature type="domain" description="HAMP" evidence="6">
    <location>
        <begin position="216"/>
        <end position="268"/>
    </location>
</feature>
<dbReference type="SMART" id="SM00304">
    <property type="entry name" value="HAMP"/>
    <property type="match status" value="1"/>
</dbReference>
<name>A0ABR9SGS2_9BURK</name>
<feature type="domain" description="Methyl-accepting transducer" evidence="5">
    <location>
        <begin position="273"/>
        <end position="502"/>
    </location>
</feature>
<dbReference type="RefSeq" id="WP_193781098.1">
    <property type="nucleotide sequence ID" value="NZ_JADDOJ010000054.1"/>
</dbReference>
<dbReference type="Pfam" id="PF00672">
    <property type="entry name" value="HAMP"/>
    <property type="match status" value="1"/>
</dbReference>
<dbReference type="PANTHER" id="PTHR43531">
    <property type="entry name" value="PROTEIN ICFG"/>
    <property type="match status" value="1"/>
</dbReference>
<keyword evidence="1" id="KW-0488">Methylation</keyword>
<dbReference type="SUPFAM" id="SSF58104">
    <property type="entry name" value="Methyl-accepting chemotaxis protein (MCP) signaling domain"/>
    <property type="match status" value="1"/>
</dbReference>
<evidence type="ECO:0000256" key="3">
    <source>
        <dbReference type="PROSITE-ProRule" id="PRU00284"/>
    </source>
</evidence>
<dbReference type="Gene3D" id="1.10.287.950">
    <property type="entry name" value="Methyl-accepting chemotaxis protein"/>
    <property type="match status" value="1"/>
</dbReference>
<evidence type="ECO:0000256" key="2">
    <source>
        <dbReference type="ARBA" id="ARBA00029447"/>
    </source>
</evidence>
<accession>A0ABR9SGS2</accession>
<keyword evidence="8" id="KW-1185">Reference proteome</keyword>
<dbReference type="InterPro" id="IPR024478">
    <property type="entry name" value="HlyB_4HB_MCP"/>
</dbReference>
<keyword evidence="4" id="KW-0812">Transmembrane</keyword>
<gene>
    <name evidence="7" type="ORF">IM725_13355</name>
</gene>
<dbReference type="PROSITE" id="PS50885">
    <property type="entry name" value="HAMP"/>
    <property type="match status" value="1"/>
</dbReference>
<organism evidence="7 8">
    <name type="scientific">Ramlibacter aquaticus</name>
    <dbReference type="NCBI Taxonomy" id="2780094"/>
    <lineage>
        <taxon>Bacteria</taxon>
        <taxon>Pseudomonadati</taxon>
        <taxon>Pseudomonadota</taxon>
        <taxon>Betaproteobacteria</taxon>
        <taxon>Burkholderiales</taxon>
        <taxon>Comamonadaceae</taxon>
        <taxon>Ramlibacter</taxon>
    </lineage>
</organism>
<proteinExistence type="inferred from homology"/>
<comment type="caution">
    <text evidence="7">The sequence shown here is derived from an EMBL/GenBank/DDBJ whole genome shotgun (WGS) entry which is preliminary data.</text>
</comment>
<reference evidence="7 8" key="1">
    <citation type="submission" date="2020-10" db="EMBL/GenBank/DDBJ databases">
        <title>Draft genome of Ramlibacter aquaticus LMG 30558.</title>
        <authorList>
            <person name="Props R."/>
        </authorList>
    </citation>
    <scope>NUCLEOTIDE SEQUENCE [LARGE SCALE GENOMIC DNA]</scope>
    <source>
        <strain evidence="7 8">LMG 30558</strain>
    </source>
</reference>